<dbReference type="Pfam" id="PF05965">
    <property type="entry name" value="FYRC"/>
    <property type="match status" value="1"/>
</dbReference>
<keyword evidence="12" id="KW-0238">DNA-binding</keyword>
<dbReference type="GO" id="GO:0042800">
    <property type="term" value="F:histone H3K4 methyltransferase activity"/>
    <property type="evidence" value="ECO:0007669"/>
    <property type="project" value="TreeGrafter"/>
</dbReference>
<evidence type="ECO:0000256" key="15">
    <source>
        <dbReference type="PROSITE-ProRule" id="PRU00509"/>
    </source>
</evidence>
<feature type="region of interest" description="Disordered" evidence="16">
    <location>
        <begin position="453"/>
        <end position="479"/>
    </location>
</feature>
<evidence type="ECO:0000256" key="9">
    <source>
        <dbReference type="ARBA" id="ARBA00022853"/>
    </source>
</evidence>
<dbReference type="PROSITE" id="PS50868">
    <property type="entry name" value="POST_SET"/>
    <property type="match status" value="1"/>
</dbReference>
<keyword evidence="7 15" id="KW-0863">Zinc-finger</keyword>
<dbReference type="GO" id="GO:0045893">
    <property type="term" value="P:positive regulation of DNA-templated transcription"/>
    <property type="evidence" value="ECO:0007669"/>
    <property type="project" value="TreeGrafter"/>
</dbReference>
<evidence type="ECO:0000256" key="6">
    <source>
        <dbReference type="ARBA" id="ARBA00022737"/>
    </source>
</evidence>
<dbReference type="InterPro" id="IPR003616">
    <property type="entry name" value="Post-SET_dom"/>
</dbReference>
<dbReference type="InterPro" id="IPR013083">
    <property type="entry name" value="Znf_RING/FYVE/PHD"/>
</dbReference>
<dbReference type="InterPro" id="IPR019787">
    <property type="entry name" value="Znf_PHD-finger"/>
</dbReference>
<proteinExistence type="predicted"/>
<feature type="region of interest" description="Disordered" evidence="16">
    <location>
        <begin position="697"/>
        <end position="721"/>
    </location>
</feature>
<feature type="compositionally biased region" description="Basic and acidic residues" evidence="16">
    <location>
        <begin position="521"/>
        <end position="531"/>
    </location>
</feature>
<dbReference type="Gene3D" id="3.30.40.10">
    <property type="entry name" value="Zinc/RING finger domain, C3HC4 (zinc finger)"/>
    <property type="match status" value="4"/>
</dbReference>
<dbReference type="PROSITE" id="PS51805">
    <property type="entry name" value="EPHD"/>
    <property type="match status" value="1"/>
</dbReference>
<feature type="region of interest" description="Disordered" evidence="16">
    <location>
        <begin position="1573"/>
        <end position="1609"/>
    </location>
</feature>
<evidence type="ECO:0000256" key="12">
    <source>
        <dbReference type="ARBA" id="ARBA00023125"/>
    </source>
</evidence>
<dbReference type="SUPFAM" id="SSF57903">
    <property type="entry name" value="FYVE/PHD zinc finger"/>
    <property type="match status" value="3"/>
</dbReference>
<reference evidence="21" key="2">
    <citation type="journal article" date="2023" name="Science">
        <title>Genomic signatures of disease resistance in endangered staghorn corals.</title>
        <authorList>
            <person name="Vollmer S.V."/>
            <person name="Selwyn J.D."/>
            <person name="Despard B.A."/>
            <person name="Roesel C.L."/>
        </authorList>
    </citation>
    <scope>NUCLEOTIDE SEQUENCE</scope>
    <source>
        <strain evidence="21">K2</strain>
    </source>
</reference>
<organism evidence="21 22">
    <name type="scientific">Acropora cervicornis</name>
    <name type="common">Staghorn coral</name>
    <dbReference type="NCBI Taxonomy" id="6130"/>
    <lineage>
        <taxon>Eukaryota</taxon>
        <taxon>Metazoa</taxon>
        <taxon>Cnidaria</taxon>
        <taxon>Anthozoa</taxon>
        <taxon>Hexacorallia</taxon>
        <taxon>Scleractinia</taxon>
        <taxon>Astrocoeniina</taxon>
        <taxon>Acroporidae</taxon>
        <taxon>Acropora</taxon>
    </lineage>
</organism>
<evidence type="ECO:0000256" key="2">
    <source>
        <dbReference type="ARBA" id="ARBA00022603"/>
    </source>
</evidence>
<dbReference type="CDD" id="cd15664">
    <property type="entry name" value="ePHD_KMT2A_like"/>
    <property type="match status" value="1"/>
</dbReference>
<dbReference type="EMBL" id="JARQWQ010000002">
    <property type="protein sequence ID" value="KAK2573369.1"/>
    <property type="molecule type" value="Genomic_DNA"/>
</dbReference>
<feature type="region of interest" description="Disordered" evidence="16">
    <location>
        <begin position="95"/>
        <end position="142"/>
    </location>
</feature>
<dbReference type="Pfam" id="PF05964">
    <property type="entry name" value="FYRN"/>
    <property type="match status" value="1"/>
</dbReference>
<keyword evidence="13" id="KW-0804">Transcription</keyword>
<keyword evidence="11" id="KW-0103">Bromodomain</keyword>
<keyword evidence="10" id="KW-0805">Transcription regulation</keyword>
<keyword evidence="5" id="KW-0479">Metal-binding</keyword>
<feature type="compositionally biased region" description="Low complexity" evidence="16">
    <location>
        <begin position="456"/>
        <end position="470"/>
    </location>
</feature>
<feature type="region of interest" description="Disordered" evidence="16">
    <location>
        <begin position="552"/>
        <end position="615"/>
    </location>
</feature>
<keyword evidence="4" id="KW-0949">S-adenosyl-L-methionine</keyword>
<feature type="domain" description="PHD-type" evidence="17">
    <location>
        <begin position="929"/>
        <end position="990"/>
    </location>
</feature>
<dbReference type="GO" id="GO:0035097">
    <property type="term" value="C:histone methyltransferase complex"/>
    <property type="evidence" value="ECO:0007669"/>
    <property type="project" value="TreeGrafter"/>
</dbReference>
<evidence type="ECO:0000256" key="8">
    <source>
        <dbReference type="ARBA" id="ARBA00022833"/>
    </source>
</evidence>
<comment type="caution">
    <text evidence="21">The sequence shown here is derived from an EMBL/GenBank/DDBJ whole genome shotgun (WGS) entry which is preliminary data.</text>
</comment>
<dbReference type="InterPro" id="IPR003889">
    <property type="entry name" value="FYrich_C"/>
</dbReference>
<feature type="domain" description="PHD-type" evidence="17">
    <location>
        <begin position="846"/>
        <end position="896"/>
    </location>
</feature>
<feature type="region of interest" description="Disordered" evidence="16">
    <location>
        <begin position="1640"/>
        <end position="1659"/>
    </location>
</feature>
<dbReference type="PANTHER" id="PTHR45838:SF4">
    <property type="entry name" value="HISTONE-LYSINE N-METHYLTRANSFERASE TRITHORAX"/>
    <property type="match status" value="1"/>
</dbReference>
<evidence type="ECO:0000256" key="7">
    <source>
        <dbReference type="ARBA" id="ARBA00022771"/>
    </source>
</evidence>
<evidence type="ECO:0000256" key="13">
    <source>
        <dbReference type="ARBA" id="ARBA00023163"/>
    </source>
</evidence>
<dbReference type="InterPro" id="IPR001965">
    <property type="entry name" value="Znf_PHD"/>
</dbReference>
<dbReference type="InterPro" id="IPR011011">
    <property type="entry name" value="Znf_FYVE_PHD"/>
</dbReference>
<dbReference type="SMART" id="SM00542">
    <property type="entry name" value="FYRC"/>
    <property type="match status" value="1"/>
</dbReference>
<dbReference type="SMART" id="SM00541">
    <property type="entry name" value="FYRN"/>
    <property type="match status" value="1"/>
</dbReference>
<keyword evidence="9" id="KW-0156">Chromatin regulator</keyword>
<evidence type="ECO:0000256" key="10">
    <source>
        <dbReference type="ARBA" id="ARBA00023015"/>
    </source>
</evidence>
<sequence>MARMKFPGINKSRSMPTNKKKFNMLGWKRNKKATEKKEGSVVKPVLISLRKYREIFGDSDEEEVDFYGFQAEELGLKAYRSFTVKKYLDGNERENYGKDGVRDIQSSNSISHSLKLSQESPHRKRESKERESKKSASPASENIYAKQYKKRESYERRFARPLVKDVFEKSCLPPNLKSTTKVKANFVPRVPKPAELFIGRNIKVFERNLFPCPKVEMKTAIPKAKQLLAKAKKGQRIRVQNSSINKGMGEVRSRSGRVVKTKKMDYDDVTSPKFKRIREEPRSLSGKFVNRGRKRPLQEADANHPSSKIIRVSDVKIDKVGSSVDQGISVQTPAGCGIDRPVAEEAEGIKFSFTNGSIEDLSRNGNHSLPKKALSKNAKRIKNSSDSMDHYHLARLSSGKRKAWQARTSNLNDETSSLESIKDKRQTDSKENSQSLKRSERIKIKREKLVMEDQFSDTSSISDVSSVSSDVGKKKTPLLTNKPTFRSRRLNKLQQRMENIEMGDDSHLNNNNLGDLNEGVTVEKGHDGSDSERTIHCLSQHLSHEVNRISINAEDEQQSNQLPGKEKKKKMINKNAPMTRVQVLKKECELPSSSEDEESNKPLSELKKEITKPDKEPADRVVKKVIKVVRKIKTKNGETKMKVVKIIKKVAVRKKTACEVVTGRRRIRCGLCKGCKVVDDCGTCRWCKKRKCIDPQPPKPKGIGTHRKTEKGARPKMAPKRDVNLKEKTSLTKKKHNLGLPVKKGNKHATKKPTLPLSGKRQALLDDKSLVKLPWSDNSTEEEIWKEGFAVCFTAGIPSVIKELCFLCGSKGNEKMFFCRVCAEPFHGFCLDETPVDESTWCCDNCSSCSVCGYQDKLLMCDRCQRGYHVECLGPFYPTEPEGEDDVWVCGRCVQCKNCGRRTPGDKPDAMWMLEFTHCQDCGRQREQRNFCPLCDKCYSDEDFESKMVHCVDCGHWVHAECQGITVDQYECLADLPEDIQFICRQCQSGQETLPWYKELMEEMEAGYERVLGEIKTSKVYEQFGPYFQQFQMDNGHPKDLDGIMEKVKDWNYITVESFCEEVQGLLDKLYGLIQGNTELMKQWTSIYVTFCKEVALMFPWHKLKGSQQREDQSVVTPNGFLGTVIHYDTWDHSYAHIEGRQENWNSLLGTKTQRVSIKTMPSCLEVNDNNNKMDTDLEQVENHERAQIEEPLETEDAFNQVAAEADARKCLLCGIAGDAESSGAGRLLCCGLDEWVHINCGLWSAEVFEDDEGRLQNVQVALSRGKQMRCEHCSEGGATVGCCEPRCPMNYHFMCARNAGAQFQDDKRVYCAQHSFRANKELLMVSDDFCVERRVCIDMSKIRATKKWSRGFQPESIKLVQGSLTMDSIGNLSECSDNKETLYPINYRTSRLYWSIKDPTKRCRYYCTVKEKKSVKVNVKKAHQDYKDLNDQEHAHKVISHEELNRKEKSTKSMTSSRGDVKRTPYFHPSSKTHDYLNTSYGKQLKKIAPHPGPSFMNHSPFPGVIYTDNSGAIGSSSHFPKLRKILPAPHKSLLHLPSPTNSPKKMLQHITQQASQIPALFNSAYPDPMPISVSNPVQNPAVSPSSSSPTSATSPTPPRNRKTPLGVKRTMSFEETIPQTVRQLNCDHEVVTKAAGAELSNSPVKEKPKSWLSKERERDGVAKGEELDVTFVITSEEGLRIEADTCDAGWKQVFVMVQEARIDRHMKLVPFAGVNGKAMFGVRQESVVSMLEQLPGAHQLKQYSFKYNPPFDITSLEGTAEQILKENPHGCARAEVFFRTKKYDMFAFLASPHRVAPQLEESTEDQENSEQTRDRLLTVKRPTSLDLPMAMRYRQLKQCSFNKDTSNCYSRVVNIDGQKKILIFAARSISRGEELTYDYKFPIEDEKLPCLCNSKHCRKYLN</sequence>
<evidence type="ECO:0000256" key="4">
    <source>
        <dbReference type="ARBA" id="ARBA00022691"/>
    </source>
</evidence>
<evidence type="ECO:0000259" key="17">
    <source>
        <dbReference type="PROSITE" id="PS50016"/>
    </source>
</evidence>
<evidence type="ECO:0000256" key="1">
    <source>
        <dbReference type="ARBA" id="ARBA00004123"/>
    </source>
</evidence>
<dbReference type="Gene3D" id="3.30.160.360">
    <property type="match status" value="2"/>
</dbReference>
<feature type="compositionally biased region" description="Low complexity" evidence="16">
    <location>
        <begin position="1574"/>
        <end position="1596"/>
    </location>
</feature>
<feature type="region of interest" description="Disordered" evidence="16">
    <location>
        <begin position="362"/>
        <end position="440"/>
    </location>
</feature>
<feature type="region of interest" description="Disordered" evidence="16">
    <location>
        <begin position="503"/>
        <end position="531"/>
    </location>
</feature>
<feature type="compositionally biased region" description="Basic and acidic residues" evidence="16">
    <location>
        <begin position="420"/>
        <end position="440"/>
    </location>
</feature>
<dbReference type="PROSITE" id="PS50016">
    <property type="entry name" value="ZF_PHD_2"/>
    <property type="match status" value="3"/>
</dbReference>
<dbReference type="PROSITE" id="PS51058">
    <property type="entry name" value="ZF_CXXC"/>
    <property type="match status" value="1"/>
</dbReference>
<dbReference type="Pfam" id="PF00856">
    <property type="entry name" value="SET"/>
    <property type="match status" value="1"/>
</dbReference>
<feature type="compositionally biased region" description="Basic and acidic residues" evidence="16">
    <location>
        <begin position="1646"/>
        <end position="1659"/>
    </location>
</feature>
<dbReference type="PROSITE" id="PS51543">
    <property type="entry name" value="FYRC"/>
    <property type="match status" value="1"/>
</dbReference>
<protein>
    <submittedName>
        <fullName evidence="21">Histone-lysine N-methyltransferase 2A</fullName>
    </submittedName>
</protein>
<evidence type="ECO:0000259" key="20">
    <source>
        <dbReference type="PROSITE" id="PS51805"/>
    </source>
</evidence>
<dbReference type="Gene3D" id="2.170.270.10">
    <property type="entry name" value="SET domain"/>
    <property type="match status" value="1"/>
</dbReference>
<feature type="compositionally biased region" description="Basic residues" evidence="16">
    <location>
        <begin position="369"/>
        <end position="382"/>
    </location>
</feature>
<reference evidence="21" key="1">
    <citation type="journal article" date="2023" name="G3 (Bethesda)">
        <title>Whole genome assembly and annotation of the endangered Caribbean coral Acropora cervicornis.</title>
        <authorList>
            <person name="Selwyn J.D."/>
            <person name="Vollmer S.V."/>
        </authorList>
    </citation>
    <scope>NUCLEOTIDE SEQUENCE</scope>
    <source>
        <strain evidence="21">K2</strain>
    </source>
</reference>
<evidence type="ECO:0000256" key="5">
    <source>
        <dbReference type="ARBA" id="ARBA00022723"/>
    </source>
</evidence>
<name>A0AAD9R5D7_ACRCE</name>
<evidence type="ECO:0000313" key="21">
    <source>
        <dbReference type="EMBL" id="KAK2573369.1"/>
    </source>
</evidence>
<feature type="compositionally biased region" description="Polar residues" evidence="16">
    <location>
        <begin position="406"/>
        <end position="419"/>
    </location>
</feature>
<keyword evidence="3" id="KW-0808">Transferase</keyword>
<dbReference type="Pfam" id="PF00628">
    <property type="entry name" value="PHD"/>
    <property type="match status" value="1"/>
</dbReference>
<feature type="domain" description="Post-SET" evidence="18">
    <location>
        <begin position="1888"/>
        <end position="1904"/>
    </location>
</feature>
<feature type="region of interest" description="Disordered" evidence="16">
    <location>
        <begin position="1"/>
        <end position="29"/>
    </location>
</feature>
<feature type="compositionally biased region" description="Low complexity" evidence="16">
    <location>
        <begin position="104"/>
        <end position="119"/>
    </location>
</feature>
<feature type="domain" description="PHD-type" evidence="20">
    <location>
        <begin position="1208"/>
        <end position="1316"/>
    </location>
</feature>
<dbReference type="InterPro" id="IPR036427">
    <property type="entry name" value="Bromodomain-like_sf"/>
</dbReference>
<dbReference type="CDD" id="cd15506">
    <property type="entry name" value="PHD1_KMT2A_like"/>
    <property type="match status" value="1"/>
</dbReference>
<keyword evidence="14" id="KW-0539">Nucleus</keyword>
<dbReference type="InterPro" id="IPR001214">
    <property type="entry name" value="SET_dom"/>
</dbReference>
<feature type="region of interest" description="Disordered" evidence="16">
    <location>
        <begin position="1446"/>
        <end position="1474"/>
    </location>
</feature>
<feature type="compositionally biased region" description="Basic and acidic residues" evidence="16">
    <location>
        <begin position="604"/>
        <end position="615"/>
    </location>
</feature>
<evidence type="ECO:0000259" key="18">
    <source>
        <dbReference type="PROSITE" id="PS50868"/>
    </source>
</evidence>
<evidence type="ECO:0000259" key="19">
    <source>
        <dbReference type="PROSITE" id="PS51058"/>
    </source>
</evidence>
<keyword evidence="22" id="KW-1185">Reference proteome</keyword>
<evidence type="ECO:0000256" key="3">
    <source>
        <dbReference type="ARBA" id="ARBA00022679"/>
    </source>
</evidence>
<dbReference type="Proteomes" id="UP001249851">
    <property type="component" value="Unassembled WGS sequence"/>
</dbReference>
<dbReference type="InterPro" id="IPR003888">
    <property type="entry name" value="FYrich_N"/>
</dbReference>
<dbReference type="GO" id="GO:0008270">
    <property type="term" value="F:zinc ion binding"/>
    <property type="evidence" value="ECO:0007669"/>
    <property type="project" value="UniProtKB-KW"/>
</dbReference>
<feature type="compositionally biased region" description="Low complexity" evidence="16">
    <location>
        <begin position="508"/>
        <end position="519"/>
    </location>
</feature>
<dbReference type="InterPro" id="IPR002857">
    <property type="entry name" value="Znf_CXXC"/>
</dbReference>
<dbReference type="SMART" id="SM00508">
    <property type="entry name" value="PostSET"/>
    <property type="match status" value="1"/>
</dbReference>
<dbReference type="SMART" id="SM00249">
    <property type="entry name" value="PHD"/>
    <property type="match status" value="4"/>
</dbReference>
<keyword evidence="8" id="KW-0862">Zinc</keyword>
<feature type="domain" description="PHD-type" evidence="17">
    <location>
        <begin position="802"/>
        <end position="849"/>
    </location>
</feature>
<dbReference type="PANTHER" id="PTHR45838">
    <property type="entry name" value="HISTONE-LYSINE-N-METHYLTRANSFERASE 2 KMT2 FAMILY MEMBER"/>
    <property type="match status" value="1"/>
</dbReference>
<dbReference type="SUPFAM" id="SSF82199">
    <property type="entry name" value="SET domain"/>
    <property type="match status" value="1"/>
</dbReference>
<dbReference type="CDD" id="cd15508">
    <property type="entry name" value="PHD3_KMT2A_like"/>
    <property type="match status" value="1"/>
</dbReference>
<evidence type="ECO:0000256" key="11">
    <source>
        <dbReference type="ARBA" id="ARBA00023117"/>
    </source>
</evidence>
<dbReference type="InterPro" id="IPR046341">
    <property type="entry name" value="SET_dom_sf"/>
</dbReference>
<keyword evidence="6" id="KW-0677">Repeat</keyword>
<dbReference type="InterPro" id="IPR034732">
    <property type="entry name" value="EPHD"/>
</dbReference>
<dbReference type="FunFam" id="3.30.40.10:FF:000002">
    <property type="entry name" value="Histone-lysine N-methyltransferase"/>
    <property type="match status" value="1"/>
</dbReference>
<evidence type="ECO:0000313" key="22">
    <source>
        <dbReference type="Proteomes" id="UP001249851"/>
    </source>
</evidence>
<dbReference type="Pfam" id="PF13771">
    <property type="entry name" value="zf-HC5HC2H"/>
    <property type="match status" value="1"/>
</dbReference>
<evidence type="ECO:0000256" key="14">
    <source>
        <dbReference type="ARBA" id="ARBA00023242"/>
    </source>
</evidence>
<dbReference type="GO" id="GO:0032259">
    <property type="term" value="P:methylation"/>
    <property type="evidence" value="ECO:0007669"/>
    <property type="project" value="UniProtKB-KW"/>
</dbReference>
<dbReference type="Gene3D" id="1.20.920.10">
    <property type="entry name" value="Bromodomain-like"/>
    <property type="match status" value="1"/>
</dbReference>
<keyword evidence="2" id="KW-0489">Methyltransferase</keyword>
<comment type="subcellular location">
    <subcellularLocation>
        <location evidence="1">Nucleus</location>
    </subcellularLocation>
</comment>
<evidence type="ECO:0000256" key="16">
    <source>
        <dbReference type="SAM" id="MobiDB-lite"/>
    </source>
</evidence>
<dbReference type="GO" id="GO:0003677">
    <property type="term" value="F:DNA binding"/>
    <property type="evidence" value="ECO:0007669"/>
    <property type="project" value="UniProtKB-KW"/>
</dbReference>
<gene>
    <name evidence="21" type="ORF">P5673_001019</name>
</gene>
<dbReference type="PROSITE" id="PS51542">
    <property type="entry name" value="FYRN"/>
    <property type="match status" value="1"/>
</dbReference>
<feature type="domain" description="CXXC-type" evidence="19">
    <location>
        <begin position="662"/>
        <end position="698"/>
    </location>
</feature>
<accession>A0AAD9R5D7</accession>